<dbReference type="EMBL" id="PNIQ01000837">
    <property type="protein sequence ID" value="PMP76881.1"/>
    <property type="molecule type" value="Genomic_DNA"/>
</dbReference>
<dbReference type="Proteomes" id="UP000243376">
    <property type="component" value="Unassembled WGS sequence"/>
</dbReference>
<organism evidence="2 3">
    <name type="scientific">Chloroflexus aggregans</name>
    <dbReference type="NCBI Taxonomy" id="152260"/>
    <lineage>
        <taxon>Bacteria</taxon>
        <taxon>Bacillati</taxon>
        <taxon>Chloroflexota</taxon>
        <taxon>Chloroflexia</taxon>
        <taxon>Chloroflexales</taxon>
        <taxon>Chloroflexineae</taxon>
        <taxon>Chloroflexaceae</taxon>
        <taxon>Chloroflexus</taxon>
    </lineage>
</organism>
<dbReference type="AlphaFoldDB" id="A0A2J6WZR7"/>
<dbReference type="Pfam" id="PF25137">
    <property type="entry name" value="ADH_Fe_C"/>
    <property type="match status" value="1"/>
</dbReference>
<proteinExistence type="predicted"/>
<sequence length="74" mass="8262">DRAVVAIRRLVRDINIPSLRQLGVERERLMELAPSMADAAIDSGSPANNPRKPTKQEIIELYAKAYDEGERMVG</sequence>
<name>A0A2J6WZR7_9CHLR</name>
<dbReference type="Gene3D" id="1.20.1090.10">
    <property type="entry name" value="Dehydroquinate synthase-like - alpha domain"/>
    <property type="match status" value="1"/>
</dbReference>
<dbReference type="InterPro" id="IPR056798">
    <property type="entry name" value="ADH_Fe_C"/>
</dbReference>
<dbReference type="SUPFAM" id="SSF56796">
    <property type="entry name" value="Dehydroquinate synthase-like"/>
    <property type="match status" value="1"/>
</dbReference>
<reference evidence="2 3" key="1">
    <citation type="submission" date="2018-01" db="EMBL/GenBank/DDBJ databases">
        <title>Metagenomic assembled genomes from two thermal pools in the Uzon Caldera, Kamchatka, Russia.</title>
        <authorList>
            <person name="Wilkins L."/>
            <person name="Ettinger C."/>
        </authorList>
    </citation>
    <scope>NUCLEOTIDE SEQUENCE [LARGE SCALE GENOMIC DNA]</scope>
    <source>
        <strain evidence="2">ZAV-02</strain>
    </source>
</reference>
<feature type="domain" description="Fe-containing alcohol dehydrogenase-like C-terminal" evidence="1">
    <location>
        <begin position="4"/>
        <end position="66"/>
    </location>
</feature>
<evidence type="ECO:0000313" key="3">
    <source>
        <dbReference type="Proteomes" id="UP000243376"/>
    </source>
</evidence>
<comment type="caution">
    <text evidence="2">The sequence shown here is derived from an EMBL/GenBank/DDBJ whole genome shotgun (WGS) entry which is preliminary data.</text>
</comment>
<gene>
    <name evidence="2" type="ORF">C0184_12510</name>
</gene>
<protein>
    <submittedName>
        <fullName evidence="2">Alcohol dehydrogenase</fullName>
    </submittedName>
</protein>
<feature type="non-terminal residue" evidence="2">
    <location>
        <position position="1"/>
    </location>
</feature>
<accession>A0A2J6WZR7</accession>
<evidence type="ECO:0000259" key="1">
    <source>
        <dbReference type="Pfam" id="PF25137"/>
    </source>
</evidence>
<evidence type="ECO:0000313" key="2">
    <source>
        <dbReference type="EMBL" id="PMP76881.1"/>
    </source>
</evidence>